<comment type="caution">
    <text evidence="2">The sequence shown here is derived from an EMBL/GenBank/DDBJ whole genome shotgun (WGS) entry which is preliminary data.</text>
</comment>
<name>L9ZPY5_9EURY</name>
<proteinExistence type="predicted"/>
<protein>
    <submittedName>
        <fullName evidence="2">Uncharacterized protein</fullName>
    </submittedName>
</protein>
<evidence type="ECO:0000256" key="1">
    <source>
        <dbReference type="SAM" id="MobiDB-lite"/>
    </source>
</evidence>
<keyword evidence="3" id="KW-1185">Reference proteome</keyword>
<gene>
    <name evidence="2" type="ORF">C483_16998</name>
</gene>
<dbReference type="RefSeq" id="WP_006654536.1">
    <property type="nucleotide sequence ID" value="NZ_AOIM01000041.1"/>
</dbReference>
<organism evidence="2 3">
    <name type="scientific">Natrialba hulunbeirensis JCM 10989</name>
    <dbReference type="NCBI Taxonomy" id="1227493"/>
    <lineage>
        <taxon>Archaea</taxon>
        <taxon>Methanobacteriati</taxon>
        <taxon>Methanobacteriota</taxon>
        <taxon>Stenosarchaea group</taxon>
        <taxon>Halobacteria</taxon>
        <taxon>Halobacteriales</taxon>
        <taxon>Natrialbaceae</taxon>
        <taxon>Natrialba</taxon>
    </lineage>
</organism>
<evidence type="ECO:0000313" key="2">
    <source>
        <dbReference type="EMBL" id="ELY87617.1"/>
    </source>
</evidence>
<accession>L9ZPY5</accession>
<dbReference type="EMBL" id="AOIM01000041">
    <property type="protein sequence ID" value="ELY87617.1"/>
    <property type="molecule type" value="Genomic_DNA"/>
</dbReference>
<reference evidence="2 3" key="1">
    <citation type="journal article" date="2014" name="PLoS Genet.">
        <title>Phylogenetically driven sequencing of extremely halophilic archaea reveals strategies for static and dynamic osmo-response.</title>
        <authorList>
            <person name="Becker E.A."/>
            <person name="Seitzer P.M."/>
            <person name="Tritt A."/>
            <person name="Larsen D."/>
            <person name="Krusor M."/>
            <person name="Yao A.I."/>
            <person name="Wu D."/>
            <person name="Madern D."/>
            <person name="Eisen J.A."/>
            <person name="Darling A.E."/>
            <person name="Facciotti M.T."/>
        </authorList>
    </citation>
    <scope>NUCLEOTIDE SEQUENCE [LARGE SCALE GENOMIC DNA]</scope>
    <source>
        <strain evidence="2 3">JCM 10989</strain>
    </source>
</reference>
<dbReference type="STRING" id="1227493.C483_16998"/>
<feature type="region of interest" description="Disordered" evidence="1">
    <location>
        <begin position="1"/>
        <end position="20"/>
    </location>
</feature>
<dbReference type="AlphaFoldDB" id="L9ZPY5"/>
<sequence>MSVINHTNDPIEADVTVSDSDEELYQQTLDLPAEDQDGLNPSASTTMKLGRISEGMEVTATIETDTGVAETTAVALDCTPGEGDAIGFRIHEEYIDPRTGCASVD</sequence>
<evidence type="ECO:0000313" key="3">
    <source>
        <dbReference type="Proteomes" id="UP000011519"/>
    </source>
</evidence>
<dbReference type="Proteomes" id="UP000011519">
    <property type="component" value="Unassembled WGS sequence"/>
</dbReference>